<dbReference type="KEGG" id="sfy:GFH48_38860"/>
<evidence type="ECO:0000259" key="1">
    <source>
        <dbReference type="Pfam" id="PF01548"/>
    </source>
</evidence>
<dbReference type="Proteomes" id="UP000326179">
    <property type="component" value="Chromosome"/>
</dbReference>
<dbReference type="GO" id="GO:0003677">
    <property type="term" value="F:DNA binding"/>
    <property type="evidence" value="ECO:0007669"/>
    <property type="project" value="InterPro"/>
</dbReference>
<organism evidence="3 4">
    <name type="scientific">Streptomyces fagopyri</name>
    <dbReference type="NCBI Taxonomy" id="2662397"/>
    <lineage>
        <taxon>Bacteria</taxon>
        <taxon>Bacillati</taxon>
        <taxon>Actinomycetota</taxon>
        <taxon>Actinomycetes</taxon>
        <taxon>Kitasatosporales</taxon>
        <taxon>Streptomycetaceae</taxon>
        <taxon>Streptomyces</taxon>
    </lineage>
</organism>
<dbReference type="InterPro" id="IPR003346">
    <property type="entry name" value="Transposase_20"/>
</dbReference>
<proteinExistence type="predicted"/>
<dbReference type="EMBL" id="CP045643">
    <property type="protein sequence ID" value="QFZ78442.1"/>
    <property type="molecule type" value="Genomic_DNA"/>
</dbReference>
<dbReference type="PANTHER" id="PTHR33055">
    <property type="entry name" value="TRANSPOSASE FOR INSERTION SEQUENCE ELEMENT IS1111A"/>
    <property type="match status" value="1"/>
</dbReference>
<dbReference type="GO" id="GO:0006313">
    <property type="term" value="P:DNA transposition"/>
    <property type="evidence" value="ECO:0007669"/>
    <property type="project" value="InterPro"/>
</dbReference>
<dbReference type="Pfam" id="PF01548">
    <property type="entry name" value="DEDD_Tnp_IS110"/>
    <property type="match status" value="1"/>
</dbReference>
<feature type="domain" description="Transposase IS116/IS110/IS902 C-terminal" evidence="2">
    <location>
        <begin position="224"/>
        <end position="305"/>
    </location>
</feature>
<reference evidence="3 4" key="1">
    <citation type="submission" date="2019-10" db="EMBL/GenBank/DDBJ databases">
        <title>A novel species.</title>
        <authorList>
            <person name="Gao J."/>
        </authorList>
    </citation>
    <scope>NUCLEOTIDE SEQUENCE [LARGE SCALE GENOMIC DNA]</scope>
    <source>
        <strain evidence="3 4">QMT-28</strain>
    </source>
</reference>
<accession>A0A5Q0LMD7</accession>
<dbReference type="Pfam" id="PF02371">
    <property type="entry name" value="Transposase_20"/>
    <property type="match status" value="1"/>
</dbReference>
<dbReference type="InterPro" id="IPR002525">
    <property type="entry name" value="Transp_IS110-like_N"/>
</dbReference>
<gene>
    <name evidence="3" type="ORF">GFH48_38860</name>
</gene>
<keyword evidence="4" id="KW-1185">Reference proteome</keyword>
<dbReference type="NCBIfam" id="NF033542">
    <property type="entry name" value="transpos_IS110"/>
    <property type="match status" value="1"/>
</dbReference>
<dbReference type="GO" id="GO:0004803">
    <property type="term" value="F:transposase activity"/>
    <property type="evidence" value="ECO:0007669"/>
    <property type="project" value="InterPro"/>
</dbReference>
<evidence type="ECO:0000259" key="2">
    <source>
        <dbReference type="Pfam" id="PF02371"/>
    </source>
</evidence>
<dbReference type="InterPro" id="IPR047650">
    <property type="entry name" value="Transpos_IS110"/>
</dbReference>
<name>A0A5Q0LMD7_9ACTN</name>
<evidence type="ECO:0000313" key="3">
    <source>
        <dbReference type="EMBL" id="QFZ78442.1"/>
    </source>
</evidence>
<protein>
    <submittedName>
        <fullName evidence="3">IS110 family transposase</fullName>
    </submittedName>
</protein>
<dbReference type="PANTHER" id="PTHR33055:SF16">
    <property type="entry name" value="TRANSPOSASE FOR INSERTION SEQUENCE ELEMENT IS1547"/>
    <property type="match status" value="1"/>
</dbReference>
<dbReference type="AlphaFoldDB" id="A0A5Q0LMD7"/>
<dbReference type="RefSeq" id="WP_153292617.1">
    <property type="nucleotide sequence ID" value="NZ_CP045643.1"/>
</dbReference>
<evidence type="ECO:0000313" key="4">
    <source>
        <dbReference type="Proteomes" id="UP000326179"/>
    </source>
</evidence>
<feature type="domain" description="Transposase IS110-like N-terminal" evidence="1">
    <location>
        <begin position="4"/>
        <end position="154"/>
    </location>
</feature>
<sequence length="352" mass="39144">MVTVGIDPHKHVHVAVAVDADGRRLTRPLTVKNDANLIGVLLKWIRTIADGTPVTWAIEDGRGFARRLADGLLLTGHEVVWVPTRLMAAHRKLHAATGSKSDPVDAVAVAHAAIATPGLDHHRIDDRVRELRVLVDSRADLVRRRTMVINQLKAYTHLWLDHTPGDLTRRPGMTSLMALVDTTDMSDHVRRVLTEMITEIDGLNKRVRGLETTIRELVTPLAPALLEITGISHVSAAVLLAEIGDITRFTSSAKLARYTGTAPIPVYSSDKERYRLHRGGNRRLNSVLYTTSIVQQRFHPGARALLARHEPAKGARGARRILKRHLIDVIHRAMTQDRATWQHHIAQHQIAA</sequence>